<sequence length="148" mass="16447">MPKSTFKYTNNEVTVVWKPDTCIHSRICWTQLREVFDPAKKPWVNMEAATTDAIIEQVKKCPSGALSYFMNASGENSNEQDVQSASASIMNIEIKPNGPILITTDCEITHSDGRKEIKQGTTALCRCGQSSNKPYCDGTHRKVGFEAK</sequence>
<dbReference type="SMART" id="SM00704">
    <property type="entry name" value="ZnF_CDGSH"/>
    <property type="match status" value="1"/>
</dbReference>
<dbReference type="RefSeq" id="WP_353549155.1">
    <property type="nucleotide sequence ID" value="NZ_AP029612.1"/>
</dbReference>
<keyword evidence="2" id="KW-0479">Metal-binding</keyword>
<organism evidence="6">
    <name type="scientific">Sediminibacterium sp. KACHI17</name>
    <dbReference type="NCBI Taxonomy" id="1751071"/>
    <lineage>
        <taxon>Bacteria</taxon>
        <taxon>Pseudomonadati</taxon>
        <taxon>Bacteroidota</taxon>
        <taxon>Chitinophagia</taxon>
        <taxon>Chitinophagales</taxon>
        <taxon>Chitinophagaceae</taxon>
        <taxon>Sediminibacterium</taxon>
    </lineage>
</organism>
<reference evidence="6" key="1">
    <citation type="submission" date="2024-02" db="EMBL/GenBank/DDBJ databases">
        <title>Sediminibacterium planktonica sp. nov. and Sediminibacterium longus sp. nov., isolated from surface lake and river water.</title>
        <authorList>
            <person name="Watanabe K."/>
            <person name="Takemine S."/>
            <person name="Ishii Y."/>
            <person name="Ogata Y."/>
            <person name="Shindo C."/>
            <person name="Suda W."/>
        </authorList>
    </citation>
    <scope>NUCLEOTIDE SEQUENCE</scope>
    <source>
        <strain evidence="6">KACHI17</strain>
    </source>
</reference>
<proteinExistence type="predicted"/>
<dbReference type="InterPro" id="IPR018967">
    <property type="entry name" value="FeS-contain_CDGSH-typ"/>
</dbReference>
<keyword evidence="1" id="KW-0001">2Fe-2S</keyword>
<feature type="domain" description="Iron-binding zinc finger CDGSH type" evidence="5">
    <location>
        <begin position="97"/>
        <end position="146"/>
    </location>
</feature>
<dbReference type="InterPro" id="IPR042216">
    <property type="entry name" value="MitoNEET_CISD"/>
</dbReference>
<accession>A0AAT9GLR1</accession>
<dbReference type="GO" id="GO:0005737">
    <property type="term" value="C:cytoplasm"/>
    <property type="evidence" value="ECO:0007669"/>
    <property type="project" value="UniProtKB-ARBA"/>
</dbReference>
<evidence type="ECO:0000313" key="6">
    <source>
        <dbReference type="EMBL" id="BFG71526.1"/>
    </source>
</evidence>
<dbReference type="InterPro" id="IPR010693">
    <property type="entry name" value="Divergent_4Fe-4S_mono-cluster"/>
</dbReference>
<dbReference type="GO" id="GO:0046872">
    <property type="term" value="F:metal ion binding"/>
    <property type="evidence" value="ECO:0007669"/>
    <property type="project" value="UniProtKB-KW"/>
</dbReference>
<evidence type="ECO:0000256" key="4">
    <source>
        <dbReference type="ARBA" id="ARBA00023014"/>
    </source>
</evidence>
<evidence type="ECO:0000259" key="5">
    <source>
        <dbReference type="SMART" id="SM00704"/>
    </source>
</evidence>
<evidence type="ECO:0000256" key="1">
    <source>
        <dbReference type="ARBA" id="ARBA00022714"/>
    </source>
</evidence>
<dbReference type="EMBL" id="AP029612">
    <property type="protein sequence ID" value="BFG71526.1"/>
    <property type="molecule type" value="Genomic_DNA"/>
</dbReference>
<keyword evidence="4" id="KW-0411">Iron-sulfur</keyword>
<name>A0AAT9GLR1_9BACT</name>
<dbReference type="Gene3D" id="3.40.5.90">
    <property type="entry name" value="CDGSH iron-sulfur domain, mitoNEET-type"/>
    <property type="match status" value="1"/>
</dbReference>
<gene>
    <name evidence="6" type="ORF">KACHI17_24070</name>
</gene>
<dbReference type="GO" id="GO:0051537">
    <property type="term" value="F:2 iron, 2 sulfur cluster binding"/>
    <property type="evidence" value="ECO:0007669"/>
    <property type="project" value="UniProtKB-KW"/>
</dbReference>
<dbReference type="AlphaFoldDB" id="A0AAT9GLR1"/>
<evidence type="ECO:0000256" key="2">
    <source>
        <dbReference type="ARBA" id="ARBA00022723"/>
    </source>
</evidence>
<keyword evidence="3" id="KW-0408">Iron</keyword>
<protein>
    <recommendedName>
        <fullName evidence="5">Iron-binding zinc finger CDGSH type domain-containing protein</fullName>
    </recommendedName>
</protein>
<dbReference type="Pfam" id="PF06902">
    <property type="entry name" value="Fer4_19"/>
    <property type="match status" value="1"/>
</dbReference>
<evidence type="ECO:0000256" key="3">
    <source>
        <dbReference type="ARBA" id="ARBA00023004"/>
    </source>
</evidence>
<dbReference type="Pfam" id="PF09360">
    <property type="entry name" value="zf-CDGSH"/>
    <property type="match status" value="1"/>
</dbReference>